<feature type="domain" description="DUF7151" evidence="6">
    <location>
        <begin position="89"/>
        <end position="130"/>
    </location>
</feature>
<evidence type="ECO:0000256" key="3">
    <source>
        <dbReference type="ARBA" id="ARBA00022525"/>
    </source>
</evidence>
<dbReference type="InterPro" id="IPR051648">
    <property type="entry name" value="CWI-Assembly_Regulator"/>
</dbReference>
<evidence type="ECO:0000256" key="1">
    <source>
        <dbReference type="ARBA" id="ARBA00004191"/>
    </source>
</evidence>
<evidence type="ECO:0000259" key="6">
    <source>
        <dbReference type="Pfam" id="PF23657"/>
    </source>
</evidence>
<sequence length="641" mass="69360">MSKWGIAAVSGWIVVLALGCSREQQPGPETPTQQPERLVRVEEEPRGAHCPLGGTVILTGLDVNEDGVLADEEVVETRYACQKPGQQARVVPEPEGEHCAHGGMALLSGPDADGNGVLDPAEVTQTEYLCHEAAPSALMRIEAEAPGSHCPAGGQRVLNGLDLNRDGVLGDEEILTTQYVCETRELVRVDAVKTGTHCPGDGAAVNSGPDTNGDGILQDSEVTKTEYVCDRVILGNVTVYSQLELLALADVVAITGDLDISHTDNVVNVDLPALKHVGGDLELDYLRELRNVSLPALERVGGSIKFSSLPKVDRLDLRALRNIGMGLRVAENPELVAMDFTSLQYLNGSMWVLKNPKLTELGLSSLRWADELILWNVATKRLELPQLYDVRALSIADGTSTELHLPALAYVRATIVIAGMKQLQRLELPVLNRVVEKFIVRDTQVLTSFSLPNLQELPGEFDLWSNAGLTTFDVPKLQSIGGWLYISDNDALTTLSGLKNVTSVGGMLMLYGNARLTTPEGLAALRSVGSYIQVERSGFTDFHLPSLNRAWILIIGRLGGENQQLKSIRLPGLEVARSLTLVGNPELDTLDLPAARFITDSLFISFTPKLASCRVEALLGSLLAPPPKVELHDLDTRPICQ</sequence>
<keyword evidence="8" id="KW-1185">Reference proteome</keyword>
<name>A0ABT4A385_9BACT</name>
<dbReference type="RefSeq" id="WP_267535019.1">
    <property type="nucleotide sequence ID" value="NZ_JAPNKA010000001.1"/>
</dbReference>
<comment type="caution">
    <text evidence="7">The sequence shown here is derived from an EMBL/GenBank/DDBJ whole genome shotgun (WGS) entry which is preliminary data.</text>
</comment>
<feature type="domain" description="DUF7151" evidence="6">
    <location>
        <begin position="186"/>
        <end position="229"/>
    </location>
</feature>
<evidence type="ECO:0000313" key="8">
    <source>
        <dbReference type="Proteomes" id="UP001207654"/>
    </source>
</evidence>
<dbReference type="InterPro" id="IPR036941">
    <property type="entry name" value="Rcpt_L-dom_sf"/>
</dbReference>
<dbReference type="Pfam" id="PF23657">
    <property type="entry name" value="DUF7151"/>
    <property type="match status" value="4"/>
</dbReference>
<protein>
    <recommendedName>
        <fullName evidence="6">DUF7151 domain-containing protein</fullName>
    </recommendedName>
</protein>
<keyword evidence="5" id="KW-0325">Glycoprotein</keyword>
<keyword evidence="4" id="KW-0732">Signal</keyword>
<organism evidence="7 8">
    <name type="scientific">Archangium lansingense</name>
    <dbReference type="NCBI Taxonomy" id="2995310"/>
    <lineage>
        <taxon>Bacteria</taxon>
        <taxon>Pseudomonadati</taxon>
        <taxon>Myxococcota</taxon>
        <taxon>Myxococcia</taxon>
        <taxon>Myxococcales</taxon>
        <taxon>Cystobacterineae</taxon>
        <taxon>Archangiaceae</taxon>
        <taxon>Archangium</taxon>
    </lineage>
</organism>
<dbReference type="InterPro" id="IPR055575">
    <property type="entry name" value="DUF7151"/>
</dbReference>
<dbReference type="PANTHER" id="PTHR31018">
    <property type="entry name" value="SPORULATION-SPECIFIC PROTEIN-RELATED"/>
    <property type="match status" value="1"/>
</dbReference>
<evidence type="ECO:0000256" key="5">
    <source>
        <dbReference type="ARBA" id="ARBA00023180"/>
    </source>
</evidence>
<evidence type="ECO:0000313" key="7">
    <source>
        <dbReference type="EMBL" id="MCY1076112.1"/>
    </source>
</evidence>
<dbReference type="PANTHER" id="PTHR31018:SF3">
    <property type="entry name" value="RECEPTOR PROTEIN-TYROSINE KINASE"/>
    <property type="match status" value="1"/>
</dbReference>
<evidence type="ECO:0000256" key="4">
    <source>
        <dbReference type="ARBA" id="ARBA00022729"/>
    </source>
</evidence>
<dbReference type="Gene3D" id="3.80.20.20">
    <property type="entry name" value="Receptor L-domain"/>
    <property type="match status" value="1"/>
</dbReference>
<evidence type="ECO:0000256" key="2">
    <source>
        <dbReference type="ARBA" id="ARBA00022512"/>
    </source>
</evidence>
<gene>
    <name evidence="7" type="ORF">OV287_16680</name>
</gene>
<feature type="domain" description="DUF7151" evidence="6">
    <location>
        <begin position="137"/>
        <end position="181"/>
    </location>
</feature>
<dbReference type="PROSITE" id="PS51257">
    <property type="entry name" value="PROKAR_LIPOPROTEIN"/>
    <property type="match status" value="1"/>
</dbReference>
<accession>A0ABT4A385</accession>
<feature type="domain" description="DUF7151" evidence="6">
    <location>
        <begin position="38"/>
        <end position="81"/>
    </location>
</feature>
<comment type="subcellular location">
    <subcellularLocation>
        <location evidence="1">Secreted</location>
        <location evidence="1">Cell wall</location>
    </subcellularLocation>
</comment>
<dbReference type="SUPFAM" id="SSF52058">
    <property type="entry name" value="L domain-like"/>
    <property type="match status" value="2"/>
</dbReference>
<reference evidence="7 8" key="1">
    <citation type="submission" date="2022-11" db="EMBL/GenBank/DDBJ databases">
        <title>Minimal conservation of predation-associated metabolite biosynthetic gene clusters underscores biosynthetic potential of Myxococcota including descriptions for ten novel species: Archangium lansinium sp. nov., Myxococcus landrumus sp. nov., Nannocystis bai.</title>
        <authorList>
            <person name="Ahearne A."/>
            <person name="Stevens C."/>
            <person name="Phillips K."/>
        </authorList>
    </citation>
    <scope>NUCLEOTIDE SEQUENCE [LARGE SCALE GENOMIC DNA]</scope>
    <source>
        <strain evidence="7 8">MIWBW</strain>
    </source>
</reference>
<proteinExistence type="predicted"/>
<dbReference type="Proteomes" id="UP001207654">
    <property type="component" value="Unassembled WGS sequence"/>
</dbReference>
<keyword evidence="3" id="KW-0964">Secreted</keyword>
<keyword evidence="2" id="KW-0134">Cell wall</keyword>
<dbReference type="EMBL" id="JAPNKA010000001">
    <property type="protein sequence ID" value="MCY1076112.1"/>
    <property type="molecule type" value="Genomic_DNA"/>
</dbReference>